<organism evidence="9">
    <name type="scientific">freshwater metagenome</name>
    <dbReference type="NCBI Taxonomy" id="449393"/>
    <lineage>
        <taxon>unclassified sequences</taxon>
        <taxon>metagenomes</taxon>
        <taxon>ecological metagenomes</taxon>
    </lineage>
</organism>
<dbReference type="Gene3D" id="1.20.5.3310">
    <property type="match status" value="1"/>
</dbReference>
<proteinExistence type="predicted"/>
<feature type="region of interest" description="Disordered" evidence="8">
    <location>
        <begin position="36"/>
        <end position="55"/>
    </location>
</feature>
<accession>A0A6J6E9J8</accession>
<keyword evidence="3" id="KW-0812">Transmembrane</keyword>
<evidence type="ECO:0000256" key="6">
    <source>
        <dbReference type="ARBA" id="ARBA00023010"/>
    </source>
</evidence>
<keyword evidence="4" id="KW-0653">Protein transport</keyword>
<dbReference type="EMBL" id="CAEZTQ010000089">
    <property type="protein sequence ID" value="CAB4573102.1"/>
    <property type="molecule type" value="Genomic_DNA"/>
</dbReference>
<evidence type="ECO:0000313" key="9">
    <source>
        <dbReference type="EMBL" id="CAB4573102.1"/>
    </source>
</evidence>
<evidence type="ECO:0000256" key="3">
    <source>
        <dbReference type="ARBA" id="ARBA00022692"/>
    </source>
</evidence>
<keyword evidence="2" id="KW-0813">Transport</keyword>
<dbReference type="Pfam" id="PF02416">
    <property type="entry name" value="TatA_B_E"/>
    <property type="match status" value="1"/>
</dbReference>
<comment type="subcellular location">
    <subcellularLocation>
        <location evidence="1">Membrane</location>
        <topology evidence="1">Single-pass membrane protein</topology>
    </subcellularLocation>
</comment>
<reference evidence="9" key="1">
    <citation type="submission" date="2020-05" db="EMBL/GenBank/DDBJ databases">
        <authorList>
            <person name="Chiriac C."/>
            <person name="Salcher M."/>
            <person name="Ghai R."/>
            <person name="Kavagutti S V."/>
        </authorList>
    </citation>
    <scope>NUCLEOTIDE SEQUENCE</scope>
</reference>
<dbReference type="GO" id="GO:0016020">
    <property type="term" value="C:membrane"/>
    <property type="evidence" value="ECO:0007669"/>
    <property type="project" value="UniProtKB-ARBA"/>
</dbReference>
<dbReference type="InterPro" id="IPR003369">
    <property type="entry name" value="TatA/B/E"/>
</dbReference>
<evidence type="ECO:0000256" key="1">
    <source>
        <dbReference type="ARBA" id="ARBA00004167"/>
    </source>
</evidence>
<evidence type="ECO:0000313" key="10">
    <source>
        <dbReference type="EMBL" id="CAB4662537.1"/>
    </source>
</evidence>
<gene>
    <name evidence="9" type="ORF">UFOPK1704_00554</name>
    <name evidence="10" type="ORF">UFOPK2169_01513</name>
</gene>
<keyword evidence="6" id="KW-0811">Translocation</keyword>
<name>A0A6J6E9J8_9ZZZZ</name>
<dbReference type="EMBL" id="CAEZWE010000080">
    <property type="protein sequence ID" value="CAB4662537.1"/>
    <property type="molecule type" value="Genomic_DNA"/>
</dbReference>
<keyword evidence="5" id="KW-1133">Transmembrane helix</keyword>
<protein>
    <submittedName>
        <fullName evidence="9">Unannotated protein</fullName>
    </submittedName>
</protein>
<dbReference type="GO" id="GO:0015031">
    <property type="term" value="P:protein transport"/>
    <property type="evidence" value="ECO:0007669"/>
    <property type="project" value="UniProtKB-KW"/>
</dbReference>
<evidence type="ECO:0000256" key="4">
    <source>
        <dbReference type="ARBA" id="ARBA00022927"/>
    </source>
</evidence>
<sequence length="55" mass="5802">MGTSELVIIAVVFLVLFGGSQLPKLAKNLGSAQRELKKAMEEGKDEPGASTPKES</sequence>
<evidence type="ECO:0000256" key="7">
    <source>
        <dbReference type="ARBA" id="ARBA00023136"/>
    </source>
</evidence>
<evidence type="ECO:0000256" key="8">
    <source>
        <dbReference type="SAM" id="MobiDB-lite"/>
    </source>
</evidence>
<dbReference type="PANTHER" id="PTHR42982">
    <property type="entry name" value="SEC-INDEPENDENT PROTEIN TRANSLOCASE PROTEIN TATA"/>
    <property type="match status" value="1"/>
</dbReference>
<evidence type="ECO:0000256" key="5">
    <source>
        <dbReference type="ARBA" id="ARBA00022989"/>
    </source>
</evidence>
<evidence type="ECO:0000256" key="2">
    <source>
        <dbReference type="ARBA" id="ARBA00022448"/>
    </source>
</evidence>
<dbReference type="AlphaFoldDB" id="A0A6J6E9J8"/>
<keyword evidence="7" id="KW-0472">Membrane</keyword>
<dbReference type="PANTHER" id="PTHR42982:SF1">
    <property type="entry name" value="SEC-INDEPENDENT PROTEIN TRANSLOCASE PROTEIN TATA"/>
    <property type="match status" value="1"/>
</dbReference>